<dbReference type="PANTHER" id="PTHR46863:SF6">
    <property type="entry name" value="OS09G0572100 PROTEIN"/>
    <property type="match status" value="1"/>
</dbReference>
<evidence type="ECO:0000259" key="2">
    <source>
        <dbReference type="PROSITE" id="PS50011"/>
    </source>
</evidence>
<dbReference type="Gene3D" id="1.10.510.10">
    <property type="entry name" value="Transferase(Phosphotransferase) domain 1"/>
    <property type="match status" value="2"/>
</dbReference>
<comment type="caution">
    <text evidence="3">The sequence shown here is derived from an EMBL/GenBank/DDBJ whole genome shotgun (WGS) entry which is preliminary data.</text>
</comment>
<dbReference type="Proteomes" id="UP001231189">
    <property type="component" value="Unassembled WGS sequence"/>
</dbReference>
<protein>
    <recommendedName>
        <fullName evidence="2">Protein kinase domain-containing protein</fullName>
    </recommendedName>
</protein>
<dbReference type="PANTHER" id="PTHR46863">
    <property type="entry name" value="OS09G0572100 PROTEIN"/>
    <property type="match status" value="1"/>
</dbReference>
<sequence length="379" mass="39700">MCKSSSDALAPTASRRRSRSSSSASAATAAASFSAATSSGPDRQTTNTNTSNTTTSSTSSRSSRSSLAAARASLPPPPLLYPFHELTAATNGFLAKRDASSTYWRCSLRGRDAALFQLRALPGLTRADASAALARTARYHHASLAPLLGACLAGPHVYLAYSHPPAAASLAACLHRAGPASSSSSILGTWLSRVQVAADVAQGLDYVHTHADAVHGRVSPSTVLLVPDPDGLRASLTHFGADQFAQPDAAAAAQSESDVHAFGLLLLQLLSGEAEASRFRFDRATKEFATVSVLDTAAEALATGRVRTWVDRRLGDSFPVAAAEKLVEVGLRCASPEDRPPPEMPWVAGKVSKAYVESRTWARQLQHSDGLSSVSVAPR</sequence>
<gene>
    <name evidence="3" type="ORF">QYE76_020601</name>
</gene>
<organism evidence="3 4">
    <name type="scientific">Lolium multiflorum</name>
    <name type="common">Italian ryegrass</name>
    <name type="synonym">Lolium perenne subsp. multiflorum</name>
    <dbReference type="NCBI Taxonomy" id="4521"/>
    <lineage>
        <taxon>Eukaryota</taxon>
        <taxon>Viridiplantae</taxon>
        <taxon>Streptophyta</taxon>
        <taxon>Embryophyta</taxon>
        <taxon>Tracheophyta</taxon>
        <taxon>Spermatophyta</taxon>
        <taxon>Magnoliopsida</taxon>
        <taxon>Liliopsida</taxon>
        <taxon>Poales</taxon>
        <taxon>Poaceae</taxon>
        <taxon>BOP clade</taxon>
        <taxon>Pooideae</taxon>
        <taxon>Poodae</taxon>
        <taxon>Poeae</taxon>
        <taxon>Poeae Chloroplast Group 2 (Poeae type)</taxon>
        <taxon>Loliodinae</taxon>
        <taxon>Loliinae</taxon>
        <taxon>Lolium</taxon>
    </lineage>
</organism>
<dbReference type="InterPro" id="IPR011009">
    <property type="entry name" value="Kinase-like_dom_sf"/>
</dbReference>
<evidence type="ECO:0000256" key="1">
    <source>
        <dbReference type="SAM" id="MobiDB-lite"/>
    </source>
</evidence>
<feature type="region of interest" description="Disordered" evidence="1">
    <location>
        <begin position="1"/>
        <end position="69"/>
    </location>
</feature>
<evidence type="ECO:0000313" key="3">
    <source>
        <dbReference type="EMBL" id="KAK1615084.1"/>
    </source>
</evidence>
<dbReference type="InterPro" id="IPR000719">
    <property type="entry name" value="Prot_kinase_dom"/>
</dbReference>
<dbReference type="AlphaFoldDB" id="A0AAD8R825"/>
<keyword evidence="4" id="KW-1185">Reference proteome</keyword>
<evidence type="ECO:0000313" key="4">
    <source>
        <dbReference type="Proteomes" id="UP001231189"/>
    </source>
</evidence>
<name>A0AAD8R825_LOLMU</name>
<dbReference type="GO" id="GO:0004672">
    <property type="term" value="F:protein kinase activity"/>
    <property type="evidence" value="ECO:0007669"/>
    <property type="project" value="InterPro"/>
</dbReference>
<reference evidence="3" key="1">
    <citation type="submission" date="2023-07" db="EMBL/GenBank/DDBJ databases">
        <title>A chromosome-level genome assembly of Lolium multiflorum.</title>
        <authorList>
            <person name="Chen Y."/>
            <person name="Copetti D."/>
            <person name="Kolliker R."/>
            <person name="Studer B."/>
        </authorList>
    </citation>
    <scope>NUCLEOTIDE SEQUENCE</scope>
    <source>
        <strain evidence="3">02402/16</strain>
        <tissue evidence="3">Leaf</tissue>
    </source>
</reference>
<proteinExistence type="predicted"/>
<dbReference type="PROSITE" id="PS50011">
    <property type="entry name" value="PROTEIN_KINASE_DOM"/>
    <property type="match status" value="1"/>
</dbReference>
<accession>A0AAD8R825</accession>
<feature type="domain" description="Protein kinase" evidence="2">
    <location>
        <begin position="83"/>
        <end position="379"/>
    </location>
</feature>
<dbReference type="SUPFAM" id="SSF56112">
    <property type="entry name" value="Protein kinase-like (PK-like)"/>
    <property type="match status" value="1"/>
</dbReference>
<feature type="compositionally biased region" description="Low complexity" evidence="1">
    <location>
        <begin position="20"/>
        <end position="69"/>
    </location>
</feature>
<dbReference type="EMBL" id="JAUUTY010000006">
    <property type="protein sequence ID" value="KAK1615084.1"/>
    <property type="molecule type" value="Genomic_DNA"/>
</dbReference>
<dbReference type="GO" id="GO:0005524">
    <property type="term" value="F:ATP binding"/>
    <property type="evidence" value="ECO:0007669"/>
    <property type="project" value="InterPro"/>
</dbReference>